<keyword evidence="2" id="KW-1185">Reference proteome</keyword>
<organism evidence="1 2">
    <name type="scientific">Folsomia candida</name>
    <name type="common">Springtail</name>
    <dbReference type="NCBI Taxonomy" id="158441"/>
    <lineage>
        <taxon>Eukaryota</taxon>
        <taxon>Metazoa</taxon>
        <taxon>Ecdysozoa</taxon>
        <taxon>Arthropoda</taxon>
        <taxon>Hexapoda</taxon>
        <taxon>Collembola</taxon>
        <taxon>Entomobryomorpha</taxon>
        <taxon>Isotomoidea</taxon>
        <taxon>Isotomidae</taxon>
        <taxon>Proisotominae</taxon>
        <taxon>Folsomia</taxon>
    </lineage>
</organism>
<dbReference type="Proteomes" id="UP000198287">
    <property type="component" value="Unassembled WGS sequence"/>
</dbReference>
<name>A0A226E9N4_FOLCA</name>
<evidence type="ECO:0000313" key="2">
    <source>
        <dbReference type="Proteomes" id="UP000198287"/>
    </source>
</evidence>
<protein>
    <submittedName>
        <fullName evidence="1">Uncharacterized protein</fullName>
    </submittedName>
</protein>
<reference evidence="1 2" key="1">
    <citation type="submission" date="2015-12" db="EMBL/GenBank/DDBJ databases">
        <title>The genome of Folsomia candida.</title>
        <authorList>
            <person name="Faddeeva A."/>
            <person name="Derks M.F."/>
            <person name="Anvar Y."/>
            <person name="Smit S."/>
            <person name="Van Straalen N."/>
            <person name="Roelofs D."/>
        </authorList>
    </citation>
    <scope>NUCLEOTIDE SEQUENCE [LARGE SCALE GENOMIC DNA]</scope>
    <source>
        <strain evidence="1 2">VU population</strain>
        <tissue evidence="1">Whole body</tissue>
    </source>
</reference>
<dbReference type="EMBL" id="LNIX01000005">
    <property type="protein sequence ID" value="OXA54018.1"/>
    <property type="molecule type" value="Genomic_DNA"/>
</dbReference>
<comment type="caution">
    <text evidence="1">The sequence shown here is derived from an EMBL/GenBank/DDBJ whole genome shotgun (WGS) entry which is preliminary data.</text>
</comment>
<accession>A0A226E9N4</accession>
<dbReference type="AlphaFoldDB" id="A0A226E9N4"/>
<evidence type="ECO:0000313" key="1">
    <source>
        <dbReference type="EMBL" id="OXA54018.1"/>
    </source>
</evidence>
<proteinExistence type="predicted"/>
<sequence>MWLKFFSHLRSLCHICAPCPSKFWLIRVSGSSLEPEPDPTPKFSDYIFLTRTRTRKFRVPNFCIRSRTRTRPEPETRSKNPNPNTTTLIWGKMNLSILLAISIILGTGIVLGNPAEENVNIHEEALALPDWMTPGFPDGITAPDRTHCYLTGCSNPWPKCPGDYYETNIYRCGFPNKKRRRCCRHFPDFLAQ</sequence>
<gene>
    <name evidence="1" type="ORF">Fcan01_11331</name>
</gene>